<sequence length="339" mass="38522">MLLKFKMLTVKQVVSQIRSKDWLVTIDLKDAYFHISILPQHRKFLRFAFRGEACQYRVLPFGLALSPCTFAKCVDAALTPLRLQGIRILNYIDDWLILAQSEQMAVQHRSHERAGVETERQEECGVGFDYDAGTFVTCSNRVDPHCSHESERRPVTHCEAVSTTVGSDGSCVIPFGLLYMRPLQWWLRTKGFSPRGSLFCMIKVTWRCLPALDMWKKSWFLSQGPVLGVPCRRITLATDVSLTGWGVVTSGHPTHDLRDCHVLVHTDSTAVDKLLSLRAVHIPGHLKCKNVMHFGTNVEDPYLQLKLFKILARCNPLFMAVERLLRIIKEKPSESSAQT</sequence>
<accession>A0ABQ8LYA7</accession>
<evidence type="ECO:0000259" key="3">
    <source>
        <dbReference type="PROSITE" id="PS50878"/>
    </source>
</evidence>
<dbReference type="EMBL" id="JACTAM010000017">
    <property type="protein sequence ID" value="KAI2654598.1"/>
    <property type="molecule type" value="Genomic_DNA"/>
</dbReference>
<evidence type="ECO:0000313" key="4">
    <source>
        <dbReference type="EMBL" id="KAI2654598.1"/>
    </source>
</evidence>
<dbReference type="PROSITE" id="PS50878">
    <property type="entry name" value="RT_POL"/>
    <property type="match status" value="1"/>
</dbReference>
<dbReference type="SUPFAM" id="SSF56672">
    <property type="entry name" value="DNA/RNA polymerases"/>
    <property type="match status" value="1"/>
</dbReference>
<dbReference type="Pfam" id="PF00078">
    <property type="entry name" value="RVT_1"/>
    <property type="match status" value="1"/>
</dbReference>
<dbReference type="InterPro" id="IPR000477">
    <property type="entry name" value="RT_dom"/>
</dbReference>
<comment type="caution">
    <text evidence="4">The sequence shown here is derived from an EMBL/GenBank/DDBJ whole genome shotgun (WGS) entry which is preliminary data.</text>
</comment>
<proteinExistence type="inferred from homology"/>
<dbReference type="CDD" id="cd03714">
    <property type="entry name" value="RT_DIRS1"/>
    <property type="match status" value="1"/>
</dbReference>
<name>A0ABQ8LYA7_LABRO</name>
<organism evidence="4 5">
    <name type="scientific">Labeo rohita</name>
    <name type="common">Indian major carp</name>
    <name type="synonym">Cyprinus rohita</name>
    <dbReference type="NCBI Taxonomy" id="84645"/>
    <lineage>
        <taxon>Eukaryota</taxon>
        <taxon>Metazoa</taxon>
        <taxon>Chordata</taxon>
        <taxon>Craniata</taxon>
        <taxon>Vertebrata</taxon>
        <taxon>Euteleostomi</taxon>
        <taxon>Actinopterygii</taxon>
        <taxon>Neopterygii</taxon>
        <taxon>Teleostei</taxon>
        <taxon>Ostariophysi</taxon>
        <taxon>Cypriniformes</taxon>
        <taxon>Cyprinidae</taxon>
        <taxon>Labeoninae</taxon>
        <taxon>Labeonini</taxon>
        <taxon>Labeo</taxon>
    </lineage>
</organism>
<dbReference type="Gene3D" id="3.10.10.10">
    <property type="entry name" value="HIV Type 1 Reverse Transcriptase, subunit A, domain 1"/>
    <property type="match status" value="1"/>
</dbReference>
<dbReference type="InterPro" id="IPR052055">
    <property type="entry name" value="Hepadnavirus_pol/RT"/>
</dbReference>
<keyword evidence="5" id="KW-1185">Reference proteome</keyword>
<reference evidence="4 5" key="1">
    <citation type="submission" date="2022-01" db="EMBL/GenBank/DDBJ databases">
        <title>A high-quality chromosome-level genome assembly of rohu carp, Labeo rohita.</title>
        <authorList>
            <person name="Arick M.A. II"/>
            <person name="Hsu C.-Y."/>
            <person name="Magbanua Z."/>
            <person name="Pechanova O."/>
            <person name="Grover C."/>
            <person name="Miller E."/>
            <person name="Thrash A."/>
            <person name="Ezzel L."/>
            <person name="Alam S."/>
            <person name="Benzie J."/>
            <person name="Hamilton M."/>
            <person name="Karsi A."/>
            <person name="Lawrence M.L."/>
            <person name="Peterson D.G."/>
        </authorList>
    </citation>
    <scope>NUCLEOTIDE SEQUENCE [LARGE SCALE GENOMIC DNA]</scope>
    <source>
        <strain evidence="5">BAU-BD-2019</strain>
        <tissue evidence="4">Blood</tissue>
    </source>
</reference>
<dbReference type="InterPro" id="IPR043502">
    <property type="entry name" value="DNA/RNA_pol_sf"/>
</dbReference>
<gene>
    <name evidence="4" type="ORF">H4Q32_011360</name>
</gene>
<protein>
    <recommendedName>
        <fullName evidence="2">ribonuclease H</fullName>
        <ecNumber evidence="2">3.1.26.4</ecNumber>
    </recommendedName>
</protein>
<dbReference type="Gene3D" id="3.30.70.270">
    <property type="match status" value="1"/>
</dbReference>
<dbReference type="Proteomes" id="UP000830375">
    <property type="component" value="Unassembled WGS sequence"/>
</dbReference>
<dbReference type="EC" id="3.1.26.4" evidence="2"/>
<evidence type="ECO:0000256" key="2">
    <source>
        <dbReference type="ARBA" id="ARBA00012180"/>
    </source>
</evidence>
<dbReference type="PANTHER" id="PTHR33050">
    <property type="entry name" value="REVERSE TRANSCRIPTASE DOMAIN-CONTAINING PROTEIN"/>
    <property type="match status" value="1"/>
</dbReference>
<feature type="domain" description="Reverse transcriptase" evidence="3">
    <location>
        <begin position="1"/>
        <end position="169"/>
    </location>
</feature>
<dbReference type="InterPro" id="IPR043128">
    <property type="entry name" value="Rev_trsase/Diguanyl_cyclase"/>
</dbReference>
<dbReference type="PANTHER" id="PTHR33050:SF7">
    <property type="entry name" value="RIBONUCLEASE H"/>
    <property type="match status" value="1"/>
</dbReference>
<evidence type="ECO:0000256" key="1">
    <source>
        <dbReference type="ARBA" id="ARBA00010879"/>
    </source>
</evidence>
<evidence type="ECO:0000313" key="5">
    <source>
        <dbReference type="Proteomes" id="UP000830375"/>
    </source>
</evidence>
<comment type="similarity">
    <text evidence="1">Belongs to the beta type-B retroviral polymerase family. HERV class-II K(HML-2) pol subfamily.</text>
</comment>